<dbReference type="PANTHER" id="PTHR24189:SF50">
    <property type="entry name" value="ANKYRIN REPEAT AND SOCS BOX PROTEIN 2"/>
    <property type="match status" value="1"/>
</dbReference>
<proteinExistence type="predicted"/>
<dbReference type="EMBL" id="UINC01021964">
    <property type="protein sequence ID" value="SVA90625.1"/>
    <property type="molecule type" value="Genomic_DNA"/>
</dbReference>
<dbReference type="AlphaFoldDB" id="A0A381ZMZ0"/>
<keyword evidence="3" id="KW-0812">Transmembrane</keyword>
<dbReference type="SMART" id="SM00248">
    <property type="entry name" value="ANK"/>
    <property type="match status" value="2"/>
</dbReference>
<organism evidence="4">
    <name type="scientific">marine metagenome</name>
    <dbReference type="NCBI Taxonomy" id="408172"/>
    <lineage>
        <taxon>unclassified sequences</taxon>
        <taxon>metagenomes</taxon>
        <taxon>ecological metagenomes</taxon>
    </lineage>
</organism>
<evidence type="ECO:0000313" key="4">
    <source>
        <dbReference type="EMBL" id="SVA90625.1"/>
    </source>
</evidence>
<dbReference type="InterPro" id="IPR050745">
    <property type="entry name" value="Multifunctional_regulatory"/>
</dbReference>
<keyword evidence="3" id="KW-1133">Transmembrane helix</keyword>
<dbReference type="InterPro" id="IPR036770">
    <property type="entry name" value="Ankyrin_rpt-contain_sf"/>
</dbReference>
<protein>
    <submittedName>
        <fullName evidence="4">Uncharacterized protein</fullName>
    </submittedName>
</protein>
<dbReference type="Pfam" id="PF00023">
    <property type="entry name" value="Ank"/>
    <property type="match status" value="1"/>
</dbReference>
<evidence type="ECO:0000256" key="3">
    <source>
        <dbReference type="SAM" id="Phobius"/>
    </source>
</evidence>
<dbReference type="SUPFAM" id="SSF48403">
    <property type="entry name" value="Ankyrin repeat"/>
    <property type="match status" value="1"/>
</dbReference>
<reference evidence="4" key="1">
    <citation type="submission" date="2018-05" db="EMBL/GenBank/DDBJ databases">
        <authorList>
            <person name="Lanie J.A."/>
            <person name="Ng W.-L."/>
            <person name="Kazmierczak K.M."/>
            <person name="Andrzejewski T.M."/>
            <person name="Davidsen T.M."/>
            <person name="Wayne K.J."/>
            <person name="Tettelin H."/>
            <person name="Glass J.I."/>
            <person name="Rusch D."/>
            <person name="Podicherti R."/>
            <person name="Tsui H.-C.T."/>
            <person name="Winkler M.E."/>
        </authorList>
    </citation>
    <scope>NUCLEOTIDE SEQUENCE</scope>
</reference>
<evidence type="ECO:0000256" key="1">
    <source>
        <dbReference type="ARBA" id="ARBA00022737"/>
    </source>
</evidence>
<evidence type="ECO:0000256" key="2">
    <source>
        <dbReference type="ARBA" id="ARBA00023043"/>
    </source>
</evidence>
<keyword evidence="3" id="KW-0472">Membrane</keyword>
<feature type="transmembrane region" description="Helical" evidence="3">
    <location>
        <begin position="44"/>
        <end position="63"/>
    </location>
</feature>
<keyword evidence="2" id="KW-0040">ANK repeat</keyword>
<gene>
    <name evidence="4" type="ORF">METZ01_LOCUS143479</name>
</gene>
<name>A0A381ZMZ0_9ZZZZ</name>
<dbReference type="PROSITE" id="PS50088">
    <property type="entry name" value="ANK_REPEAT"/>
    <property type="match status" value="1"/>
</dbReference>
<dbReference type="PROSITE" id="PS50297">
    <property type="entry name" value="ANK_REP_REGION"/>
    <property type="match status" value="1"/>
</dbReference>
<keyword evidence="1" id="KW-0677">Repeat</keyword>
<sequence length="129" mass="13703">MKNVLAILAIGGFCLEGLSTLYNTFQSWPPDGFLAVIGHIGTSAGHFAGSAAGVFLAIAYLGMTPLHVTAWFGHKELTELLLAKGADVNAKSNYGTPLDLTNQQGKTETANFLRKHGGKTREELQAKGE</sequence>
<dbReference type="PANTHER" id="PTHR24189">
    <property type="entry name" value="MYOTROPHIN"/>
    <property type="match status" value="1"/>
</dbReference>
<dbReference type="InterPro" id="IPR002110">
    <property type="entry name" value="Ankyrin_rpt"/>
</dbReference>
<dbReference type="Gene3D" id="1.25.40.20">
    <property type="entry name" value="Ankyrin repeat-containing domain"/>
    <property type="match status" value="1"/>
</dbReference>
<accession>A0A381ZMZ0</accession>